<accession>A0A976YH67</accession>
<dbReference type="AlphaFoldDB" id="A0A976YH67"/>
<protein>
    <submittedName>
        <fullName evidence="1">Uncharacterized protein</fullName>
    </submittedName>
</protein>
<reference evidence="1" key="1">
    <citation type="submission" date="2021-11" db="EMBL/GenBank/DDBJ databases">
        <authorList>
            <person name="Wang Y."/>
            <person name="Chen N."/>
        </authorList>
    </citation>
    <scope>NUCLEOTIDE SEQUENCE</scope>
    <source>
        <strain evidence="1">Jiaozhou Bay in China</strain>
    </source>
</reference>
<gene>
    <name evidence="1" type="primary">orf122</name>
</gene>
<dbReference type="GeneID" id="74849382"/>
<sequence length="122" mass="13689">MFTLIGRAYVSGVIFGVSKKLTALLNRNIFTPEQHEFGEKTVGKLHSCRPVGSVFSENGVQKLQQMVETNDFRGMLKLARDEAAISDKPWCVSYVIGALSYFTMCLPYMVYEATTAYIYGEL</sequence>
<proteinExistence type="predicted"/>
<dbReference type="EMBL" id="OL415005">
    <property type="protein sequence ID" value="UVG41510.1"/>
    <property type="molecule type" value="Genomic_DNA"/>
</dbReference>
<keyword evidence="1" id="KW-0934">Plastid</keyword>
<reference evidence="1" key="2">
    <citation type="journal article" date="2022" name="Int J Environ Res Public Health">
        <title>Comparative Analysis of Bacillariophyceae Chloroplast Genomes Uncovers Extensive Genome Rearrangements Associated with Speciation.</title>
        <authorList>
            <person name="Wang Y."/>
            <person name="Wang J."/>
            <person name="Chen Y."/>
            <person name="Liu S."/>
            <person name="Zhao Y."/>
            <person name="Chen N."/>
        </authorList>
    </citation>
    <scope>NUCLEOTIDE SEQUENCE</scope>
    <source>
        <strain evidence="1">Jiaozhou Bay in China</strain>
    </source>
</reference>
<evidence type="ECO:0000313" key="1">
    <source>
        <dbReference type="EMBL" id="UVG41510.1"/>
    </source>
</evidence>
<geneLocation type="chloroplast" evidence="1"/>
<dbReference type="RefSeq" id="YP_010472045.1">
    <property type="nucleotide sequence ID" value="NC_066075.1"/>
</dbReference>
<organism evidence="1">
    <name type="scientific">Navicula arenaria</name>
    <dbReference type="NCBI Taxonomy" id="355634"/>
    <lineage>
        <taxon>Eukaryota</taxon>
        <taxon>Sar</taxon>
        <taxon>Stramenopiles</taxon>
        <taxon>Ochrophyta</taxon>
        <taxon>Bacillariophyta</taxon>
        <taxon>Bacillariophyceae</taxon>
        <taxon>Bacillariophycidae</taxon>
        <taxon>Naviculales</taxon>
        <taxon>Naviculaceae</taxon>
        <taxon>Navicula</taxon>
    </lineage>
</organism>
<name>A0A976YH67_9STRA</name>
<keyword evidence="1" id="KW-0150">Chloroplast</keyword>